<dbReference type="GO" id="GO:0008270">
    <property type="term" value="F:zinc ion binding"/>
    <property type="evidence" value="ECO:0007669"/>
    <property type="project" value="InterPro"/>
</dbReference>
<dbReference type="AlphaFoldDB" id="A0AA43RFV5"/>
<name>A0AA43RFV5_9ACTN</name>
<dbReference type="Pfam" id="PF08797">
    <property type="entry name" value="HIRAN"/>
    <property type="match status" value="1"/>
</dbReference>
<dbReference type="Gene3D" id="3.30.70.2330">
    <property type="match status" value="1"/>
</dbReference>
<dbReference type="InterPro" id="IPR014905">
    <property type="entry name" value="HIRAN"/>
</dbReference>
<comment type="caution">
    <text evidence="4">The sequence shown here is derived from an EMBL/GenBank/DDBJ whole genome shotgun (WGS) entry which is preliminary data.</text>
</comment>
<keyword evidence="1" id="KW-0479">Metal-binding</keyword>
<reference evidence="4" key="1">
    <citation type="submission" date="2023-07" db="EMBL/GenBank/DDBJ databases">
        <title>Between Cages and Wild: Unraveling the Impact of Captivity on Animal Microbiomes and Antimicrobial Resistance.</title>
        <authorList>
            <person name="Schmartz G.P."/>
            <person name="Rehner J."/>
            <person name="Schuff M.J."/>
            <person name="Becker S.L."/>
            <person name="Kravczyk M."/>
            <person name="Gurevich A."/>
            <person name="Francke R."/>
            <person name="Mueller R."/>
            <person name="Keller V."/>
            <person name="Keller A."/>
        </authorList>
    </citation>
    <scope>NUCLEOTIDE SEQUENCE</scope>
    <source>
        <strain evidence="4">S12M_St_49</strain>
    </source>
</reference>
<proteinExistence type="predicted"/>
<evidence type="ECO:0000313" key="4">
    <source>
        <dbReference type="EMBL" id="MDO4841074.1"/>
    </source>
</evidence>
<dbReference type="GO" id="GO:0003676">
    <property type="term" value="F:nucleic acid binding"/>
    <property type="evidence" value="ECO:0007669"/>
    <property type="project" value="InterPro"/>
</dbReference>
<organism evidence="4 5">
    <name type="scientific">Phoenicibacter congonensis</name>
    <dbReference type="NCBI Taxonomy" id="1944646"/>
    <lineage>
        <taxon>Bacteria</taxon>
        <taxon>Bacillati</taxon>
        <taxon>Actinomycetota</taxon>
        <taxon>Coriobacteriia</taxon>
        <taxon>Eggerthellales</taxon>
        <taxon>Eggerthellaceae</taxon>
        <taxon>Phoenicibacter</taxon>
    </lineage>
</organism>
<dbReference type="EMBL" id="JAUMVS010000001">
    <property type="protein sequence ID" value="MDO4841074.1"/>
    <property type="molecule type" value="Genomic_DNA"/>
</dbReference>
<dbReference type="GO" id="GO:0016818">
    <property type="term" value="F:hydrolase activity, acting on acid anhydrides, in phosphorus-containing anhydrides"/>
    <property type="evidence" value="ECO:0007669"/>
    <property type="project" value="InterPro"/>
</dbReference>
<dbReference type="SMART" id="SM00910">
    <property type="entry name" value="HIRAN"/>
    <property type="match status" value="1"/>
</dbReference>
<evidence type="ECO:0000313" key="5">
    <source>
        <dbReference type="Proteomes" id="UP001168575"/>
    </source>
</evidence>
<keyword evidence="5" id="KW-1185">Reference proteome</keyword>
<evidence type="ECO:0000259" key="3">
    <source>
        <dbReference type="SMART" id="SM00910"/>
    </source>
</evidence>
<feature type="domain" description="HIRAN" evidence="3">
    <location>
        <begin position="35"/>
        <end position="135"/>
    </location>
</feature>
<sequence>MDNSFALQKVAKSAVGGYVEGGSELGFVKPFSNAIKVITNTRVALTSKSPNIEFLIKSLKVGDRLLLVREQGNLSDQFGVRIETKNNEKLGYLPCDCNEIIARLMDGDKEFYAEITSVEVIGPWNKIDIEVYLDD</sequence>
<protein>
    <submittedName>
        <fullName evidence="4">HIRAN domain-containing protein</fullName>
    </submittedName>
</protein>
<dbReference type="Proteomes" id="UP001168575">
    <property type="component" value="Unassembled WGS sequence"/>
</dbReference>
<accession>A0AA43RFV5</accession>
<gene>
    <name evidence="4" type="ORF">Q3982_00145</name>
</gene>
<evidence type="ECO:0000256" key="1">
    <source>
        <dbReference type="ARBA" id="ARBA00022723"/>
    </source>
</evidence>
<evidence type="ECO:0000256" key="2">
    <source>
        <dbReference type="ARBA" id="ARBA00022801"/>
    </source>
</evidence>
<keyword evidence="2" id="KW-0378">Hydrolase</keyword>